<dbReference type="Proteomes" id="UP001249851">
    <property type="component" value="Unassembled WGS sequence"/>
</dbReference>
<dbReference type="PANTHER" id="PTHR45749:SF21">
    <property type="entry name" value="DUF4371 DOMAIN-CONTAINING PROTEIN"/>
    <property type="match status" value="1"/>
</dbReference>
<accession>A0AAD9UW46</accession>
<proteinExistence type="predicted"/>
<sequence length="159" mass="17728">MDGRDHPYQDFDQFDPVLEAHLKTGGRVTYLSPQSQNEMIEVIGKHFIQKKIVDSILGDEATSHNEEKLSIVIRFVDANKDIREEFLEFKDLERTTGAAVSETLLSTLRSLNIPIEDCRGQGYNGAASMSSQRVGVQANILTHTHQTLLTSTVQAIVSI</sequence>
<reference evidence="1" key="1">
    <citation type="journal article" date="2023" name="G3 (Bethesda)">
        <title>Whole genome assembly and annotation of the endangered Caribbean coral Acropora cervicornis.</title>
        <authorList>
            <person name="Selwyn J.D."/>
            <person name="Vollmer S.V."/>
        </authorList>
    </citation>
    <scope>NUCLEOTIDE SEQUENCE</scope>
    <source>
        <strain evidence="1">K2</strain>
    </source>
</reference>
<dbReference type="PANTHER" id="PTHR45749">
    <property type="match status" value="1"/>
</dbReference>
<organism evidence="1 2">
    <name type="scientific">Acropora cervicornis</name>
    <name type="common">Staghorn coral</name>
    <dbReference type="NCBI Taxonomy" id="6130"/>
    <lineage>
        <taxon>Eukaryota</taxon>
        <taxon>Metazoa</taxon>
        <taxon>Cnidaria</taxon>
        <taxon>Anthozoa</taxon>
        <taxon>Hexacorallia</taxon>
        <taxon>Scleractinia</taxon>
        <taxon>Astrocoeniina</taxon>
        <taxon>Acroporidae</taxon>
        <taxon>Acropora</taxon>
    </lineage>
</organism>
<keyword evidence="2" id="KW-1185">Reference proteome</keyword>
<name>A0AAD9UW46_ACRCE</name>
<dbReference type="AlphaFoldDB" id="A0AAD9UW46"/>
<protein>
    <recommendedName>
        <fullName evidence="3">DUF4371 domain-containing protein</fullName>
    </recommendedName>
</protein>
<gene>
    <name evidence="1" type="ORF">P5673_026910</name>
</gene>
<reference evidence="1" key="2">
    <citation type="journal article" date="2023" name="Science">
        <title>Genomic signatures of disease resistance in endangered staghorn corals.</title>
        <authorList>
            <person name="Vollmer S.V."/>
            <person name="Selwyn J.D."/>
            <person name="Despard B.A."/>
            <person name="Roesel C.L."/>
        </authorList>
    </citation>
    <scope>NUCLEOTIDE SEQUENCE</scope>
    <source>
        <strain evidence="1">K2</strain>
    </source>
</reference>
<evidence type="ECO:0000313" key="2">
    <source>
        <dbReference type="Proteomes" id="UP001249851"/>
    </source>
</evidence>
<evidence type="ECO:0000313" key="1">
    <source>
        <dbReference type="EMBL" id="KAK2552153.1"/>
    </source>
</evidence>
<comment type="caution">
    <text evidence="1">The sequence shown here is derived from an EMBL/GenBank/DDBJ whole genome shotgun (WGS) entry which is preliminary data.</text>
</comment>
<dbReference type="EMBL" id="JARQWQ010000090">
    <property type="protein sequence ID" value="KAK2552153.1"/>
    <property type="molecule type" value="Genomic_DNA"/>
</dbReference>
<evidence type="ECO:0008006" key="3">
    <source>
        <dbReference type="Google" id="ProtNLM"/>
    </source>
</evidence>